<keyword evidence="8" id="KW-1185">Reference proteome</keyword>
<dbReference type="RefSeq" id="WP_014261020.1">
    <property type="nucleotide sequence ID" value="NC_016629.1"/>
</dbReference>
<dbReference type="Proteomes" id="UP000007844">
    <property type="component" value="Chromosome"/>
</dbReference>
<evidence type="ECO:0000256" key="4">
    <source>
        <dbReference type="ARBA" id="ARBA00022827"/>
    </source>
</evidence>
<evidence type="ECO:0000313" key="8">
    <source>
        <dbReference type="Proteomes" id="UP000007844"/>
    </source>
</evidence>
<accession>F3Z2W6</accession>
<comment type="similarity">
    <text evidence="2">Belongs to the FAD-dependent oxidoreductase family.</text>
</comment>
<name>F3Z2W6_DESAF</name>
<dbReference type="Pfam" id="PF07992">
    <property type="entry name" value="Pyr_redox_2"/>
    <property type="match status" value="1"/>
</dbReference>
<dbReference type="Pfam" id="PF18267">
    <property type="entry name" value="Rubredoxin_C"/>
    <property type="match status" value="1"/>
</dbReference>
<comment type="cofactor">
    <cofactor evidence="1">
        <name>FAD</name>
        <dbReference type="ChEBI" id="CHEBI:57692"/>
    </cofactor>
</comment>
<evidence type="ECO:0000259" key="6">
    <source>
        <dbReference type="Pfam" id="PF18267"/>
    </source>
</evidence>
<dbReference type="GO" id="GO:0016491">
    <property type="term" value="F:oxidoreductase activity"/>
    <property type="evidence" value="ECO:0007669"/>
    <property type="project" value="InterPro"/>
</dbReference>
<gene>
    <name evidence="7" type="ORF">Desaf_3076</name>
</gene>
<dbReference type="KEGG" id="daf:Desaf_3076"/>
<dbReference type="InterPro" id="IPR036188">
    <property type="entry name" value="FAD/NAD-bd_sf"/>
</dbReference>
<evidence type="ECO:0000256" key="1">
    <source>
        <dbReference type="ARBA" id="ARBA00001974"/>
    </source>
</evidence>
<dbReference type="AlphaFoldDB" id="F3Z2W6"/>
<dbReference type="PRINTS" id="PR00368">
    <property type="entry name" value="FADPNR"/>
</dbReference>
<sequence length="427" mass="45715">MTYVIIGGGASTLGAIEGIRRYDKQGRIVVISAENEPIYGRPLISYMLAGKIGSSDIPLRPSDYYEKNLVELKLGTTVTSIDIQKRCVVTSAGETIGYDKLMLATGGTPFNPPIPGLQGPGIYNFTTAEHARVLDKLAGSLRRVVVIGGGLIGLKAAEALFDRGVDVSIVELAPRVLSAAFDDDAGNLVQGRLHRVGLHIYCKVSAKEIKRGEDGTLKGVLLSDGRFLEAEAVVVAIGVVPEKSLATAAGLKVDRGIQVDDRLQTSVPGIYAAGDVVQALDMIAGDNRVVPIWPNAYNQGFTAGMNMAGADRPFEGGLAMNSISFYGLATTSVGLVNPPEEGFDVHTLLNEQKQSYRKLVFKEDRLVGYVLVGDIDCAGLYTGFIRFKLPLTSEVKEQLISGQPCALLWPEEIFKNQWNPESGTAAS</sequence>
<dbReference type="InterPro" id="IPR023753">
    <property type="entry name" value="FAD/NAD-binding_dom"/>
</dbReference>
<feature type="domain" description="FAD/NAD(P)-binding" evidence="5">
    <location>
        <begin position="2"/>
        <end position="300"/>
    </location>
</feature>
<dbReference type="HOGENOM" id="CLU_003291_4_4_7"/>
<evidence type="ECO:0000313" key="7">
    <source>
        <dbReference type="EMBL" id="EGJ51374.1"/>
    </source>
</evidence>
<evidence type="ECO:0000259" key="5">
    <source>
        <dbReference type="Pfam" id="PF07992"/>
    </source>
</evidence>
<evidence type="ECO:0000256" key="3">
    <source>
        <dbReference type="ARBA" id="ARBA00022630"/>
    </source>
</evidence>
<dbReference type="SUPFAM" id="SSF51905">
    <property type="entry name" value="FAD/NAD(P)-binding domain"/>
    <property type="match status" value="2"/>
</dbReference>
<dbReference type="PANTHER" id="PTHR43429">
    <property type="entry name" value="PYRIDINE NUCLEOTIDE-DISULFIDE OXIDOREDUCTASE DOMAIN-CONTAINING"/>
    <property type="match status" value="1"/>
</dbReference>
<dbReference type="Gene3D" id="3.50.50.60">
    <property type="entry name" value="FAD/NAD(P)-binding domain"/>
    <property type="match status" value="2"/>
</dbReference>
<dbReference type="PANTHER" id="PTHR43429:SF3">
    <property type="entry name" value="NITRITE REDUCTASE [NAD(P)H]"/>
    <property type="match status" value="1"/>
</dbReference>
<dbReference type="EMBL" id="CP003221">
    <property type="protein sequence ID" value="EGJ51374.1"/>
    <property type="molecule type" value="Genomic_DNA"/>
</dbReference>
<evidence type="ECO:0000256" key="2">
    <source>
        <dbReference type="ARBA" id="ARBA00006442"/>
    </source>
</evidence>
<dbReference type="PRINTS" id="PR00411">
    <property type="entry name" value="PNDRDTASEI"/>
</dbReference>
<keyword evidence="4" id="KW-0274">FAD</keyword>
<dbReference type="eggNOG" id="COG1251">
    <property type="taxonomic scope" value="Bacteria"/>
</dbReference>
<dbReference type="STRING" id="690850.Desaf_3076"/>
<reference evidence="7 8" key="1">
    <citation type="journal article" date="2011" name="J. Bacteriol.">
        <title>Genome sequence of the mercury-methylating and pleomorphic Desulfovibrio africanus Strain Walvis Bay.</title>
        <authorList>
            <person name="Brown S.D."/>
            <person name="Wall J.D."/>
            <person name="Kucken A.M."/>
            <person name="Gilmour C.C."/>
            <person name="Podar M."/>
            <person name="Brandt C.C."/>
            <person name="Teshima H."/>
            <person name="Detter J.C."/>
            <person name="Han C.S."/>
            <person name="Land M.L."/>
            <person name="Lucas S."/>
            <person name="Han J."/>
            <person name="Pennacchio L."/>
            <person name="Nolan M."/>
            <person name="Pitluck S."/>
            <person name="Woyke T."/>
            <person name="Goodwin L."/>
            <person name="Palumbo A.V."/>
            <person name="Elias D.A."/>
        </authorList>
    </citation>
    <scope>NUCLEOTIDE SEQUENCE [LARGE SCALE GENOMIC DNA]</scope>
    <source>
        <strain evidence="7 8">Walvis Bay</strain>
    </source>
</reference>
<organism evidence="7 8">
    <name type="scientific">Desulfocurvibacter africanus subsp. africanus str. Walvis Bay</name>
    <dbReference type="NCBI Taxonomy" id="690850"/>
    <lineage>
        <taxon>Bacteria</taxon>
        <taxon>Pseudomonadati</taxon>
        <taxon>Thermodesulfobacteriota</taxon>
        <taxon>Desulfovibrionia</taxon>
        <taxon>Desulfovibrionales</taxon>
        <taxon>Desulfovibrionaceae</taxon>
        <taxon>Desulfocurvibacter</taxon>
    </lineage>
</organism>
<dbReference type="InterPro" id="IPR050260">
    <property type="entry name" value="FAD-bd_OxRdtase"/>
</dbReference>
<keyword evidence="3" id="KW-0285">Flavoprotein</keyword>
<proteinExistence type="inferred from homology"/>
<dbReference type="Gene3D" id="3.30.390.30">
    <property type="match status" value="1"/>
</dbReference>
<protein>
    <submittedName>
        <fullName evidence="7">Nitrite reductase (NAD(P)H)</fullName>
    </submittedName>
</protein>
<feature type="domain" description="NADH-rubredoxin oxidoreductase C-terminal" evidence="6">
    <location>
        <begin position="321"/>
        <end position="378"/>
    </location>
</feature>
<dbReference type="InterPro" id="IPR041575">
    <property type="entry name" value="Rubredoxin_C"/>
</dbReference>
<dbReference type="InterPro" id="IPR016156">
    <property type="entry name" value="FAD/NAD-linked_Rdtase_dimer_sf"/>
</dbReference>